<reference evidence="2" key="1">
    <citation type="submission" date="2022-02" db="EMBL/GenBank/DDBJ databases">
        <title>Halalkalibacter sp. nov. isolated from Lonar Lake, India.</title>
        <authorList>
            <person name="Joshi A."/>
            <person name="Thite S."/>
            <person name="Lodha T."/>
        </authorList>
    </citation>
    <scope>NUCLEOTIDE SEQUENCE</scope>
    <source>
        <strain evidence="2">MEB205</strain>
    </source>
</reference>
<dbReference type="PROSITE" id="PS51782">
    <property type="entry name" value="LYSM"/>
    <property type="match status" value="3"/>
</dbReference>
<dbReference type="SMART" id="SM00257">
    <property type="entry name" value="LysM"/>
    <property type="match status" value="3"/>
</dbReference>
<sequence length="208" mass="23708">MNRILLNGGKGGLIIYYYNNFNWTDIRQRLSCSFDQQYYVQPGDTLYQLAQRYNIAVLSLEQANPGIQPNNLLVGQRICIPLPPCENGFQYIFKPNDTLNQIAQMYNVTVEDILSNNPGVNPYNLLLGQALCIPPSIDVDCPMERFHIVRPGETLYELASRFNIPLESLVAANNHVENPDQVVVGTKLCVPSPMVTPERMWHEYNYLK</sequence>
<accession>A0A9X2I606</accession>
<dbReference type="AlphaFoldDB" id="A0A9X2I606"/>
<dbReference type="PANTHER" id="PTHR33734">
    <property type="entry name" value="LYSM DOMAIN-CONTAINING GPI-ANCHORED PROTEIN 2"/>
    <property type="match status" value="1"/>
</dbReference>
<dbReference type="EMBL" id="JAKRYL010000017">
    <property type="protein sequence ID" value="MCL7748627.1"/>
    <property type="molecule type" value="Genomic_DNA"/>
</dbReference>
<dbReference type="Proteomes" id="UP001139150">
    <property type="component" value="Unassembled WGS sequence"/>
</dbReference>
<comment type="caution">
    <text evidence="2">The sequence shown here is derived from an EMBL/GenBank/DDBJ whole genome shotgun (WGS) entry which is preliminary data.</text>
</comment>
<dbReference type="Pfam" id="PF01476">
    <property type="entry name" value="LysM"/>
    <property type="match status" value="3"/>
</dbReference>
<name>A0A9X2I606_9BACI</name>
<organism evidence="2 3">
    <name type="scientific">Halalkalibacter alkaliphilus</name>
    <dbReference type="NCBI Taxonomy" id="2917993"/>
    <lineage>
        <taxon>Bacteria</taxon>
        <taxon>Bacillati</taxon>
        <taxon>Bacillota</taxon>
        <taxon>Bacilli</taxon>
        <taxon>Bacillales</taxon>
        <taxon>Bacillaceae</taxon>
        <taxon>Halalkalibacter</taxon>
    </lineage>
</organism>
<dbReference type="InterPro" id="IPR018392">
    <property type="entry name" value="LysM"/>
</dbReference>
<evidence type="ECO:0000313" key="2">
    <source>
        <dbReference type="EMBL" id="MCL7748627.1"/>
    </source>
</evidence>
<dbReference type="CDD" id="cd00118">
    <property type="entry name" value="LysM"/>
    <property type="match status" value="3"/>
</dbReference>
<keyword evidence="3" id="KW-1185">Reference proteome</keyword>
<dbReference type="Gene3D" id="3.10.350.10">
    <property type="entry name" value="LysM domain"/>
    <property type="match status" value="3"/>
</dbReference>
<feature type="domain" description="LysM" evidence="1">
    <location>
        <begin position="36"/>
        <end position="80"/>
    </location>
</feature>
<evidence type="ECO:0000313" key="3">
    <source>
        <dbReference type="Proteomes" id="UP001139150"/>
    </source>
</evidence>
<dbReference type="InterPro" id="IPR036779">
    <property type="entry name" value="LysM_dom_sf"/>
</dbReference>
<dbReference type="SUPFAM" id="SSF54106">
    <property type="entry name" value="LysM domain"/>
    <property type="match status" value="3"/>
</dbReference>
<gene>
    <name evidence="2" type="ORF">MF646_15990</name>
</gene>
<feature type="domain" description="LysM" evidence="1">
    <location>
        <begin position="145"/>
        <end position="190"/>
    </location>
</feature>
<dbReference type="PANTHER" id="PTHR33734:SF22">
    <property type="entry name" value="MEMBRANE-BOUND LYTIC MUREIN TRANSGLYCOSYLASE D"/>
    <property type="match status" value="1"/>
</dbReference>
<dbReference type="RefSeq" id="WP_250097515.1">
    <property type="nucleotide sequence ID" value="NZ_JAKRYL010000017.1"/>
</dbReference>
<protein>
    <submittedName>
        <fullName evidence="2">LysM domain-containing protein</fullName>
    </submittedName>
</protein>
<evidence type="ECO:0000259" key="1">
    <source>
        <dbReference type="PROSITE" id="PS51782"/>
    </source>
</evidence>
<feature type="domain" description="LysM" evidence="1">
    <location>
        <begin position="89"/>
        <end position="133"/>
    </location>
</feature>
<proteinExistence type="predicted"/>